<keyword evidence="1" id="KW-0547">Nucleotide-binding</keyword>
<dbReference type="Pfam" id="PF00071">
    <property type="entry name" value="Ras"/>
    <property type="match status" value="1"/>
</dbReference>
<dbReference type="SMART" id="SM00175">
    <property type="entry name" value="RAB"/>
    <property type="match status" value="1"/>
</dbReference>
<dbReference type="Gene3D" id="3.40.50.300">
    <property type="entry name" value="P-loop containing nucleotide triphosphate hydrolases"/>
    <property type="match status" value="1"/>
</dbReference>
<dbReference type="InterPro" id="IPR005225">
    <property type="entry name" value="Small_GTP-bd"/>
</dbReference>
<sequence>MNTSKISLNIHFTNCNRNIILRIMTDSMNIFIVGGAGTGKTCMFSRLIDNRFIYDYKMTDSLDKRTKNFIIDENPVRVTLWDVAGRDDLNDFDFNKWNKVSCGAMVLYDSTSKASFNKAHDILKLLSNFQNIKLILIGSKIDQSEKRSVMIDDGAKLAGEWNALFSEISSLENKQVFDTFATFIKKVQSD</sequence>
<reference evidence="2" key="1">
    <citation type="submission" date="2016-10" db="EMBL/GenBank/DDBJ databases">
        <authorList>
            <person name="Benchimol M."/>
            <person name="Almeida L.G."/>
            <person name="Vasconcelos A.T."/>
            <person name="Perreira-Neves A."/>
            <person name="Rosa I.A."/>
            <person name="Tasca T."/>
            <person name="Bogo M.R."/>
            <person name="de Souza W."/>
        </authorList>
    </citation>
    <scope>NUCLEOTIDE SEQUENCE [LARGE SCALE GENOMIC DNA]</scope>
    <source>
        <strain evidence="2">K</strain>
    </source>
</reference>
<keyword evidence="3" id="KW-1185">Reference proteome</keyword>
<dbReference type="AlphaFoldDB" id="A0A1J4JZ83"/>
<dbReference type="RefSeq" id="XP_068355701.1">
    <property type="nucleotide sequence ID" value="XM_068507222.1"/>
</dbReference>
<evidence type="ECO:0000313" key="3">
    <source>
        <dbReference type="Proteomes" id="UP000179807"/>
    </source>
</evidence>
<dbReference type="NCBIfam" id="TIGR00231">
    <property type="entry name" value="small_GTP"/>
    <property type="match status" value="1"/>
</dbReference>
<dbReference type="SMART" id="SM00173">
    <property type="entry name" value="RAS"/>
    <property type="match status" value="1"/>
</dbReference>
<dbReference type="PROSITE" id="PS51421">
    <property type="entry name" value="RAS"/>
    <property type="match status" value="1"/>
</dbReference>
<organism evidence="2 3">
    <name type="scientific">Tritrichomonas foetus</name>
    <dbReference type="NCBI Taxonomy" id="1144522"/>
    <lineage>
        <taxon>Eukaryota</taxon>
        <taxon>Metamonada</taxon>
        <taxon>Parabasalia</taxon>
        <taxon>Tritrichomonadida</taxon>
        <taxon>Tritrichomonadidae</taxon>
        <taxon>Tritrichomonas</taxon>
    </lineage>
</organism>
<evidence type="ECO:0000256" key="1">
    <source>
        <dbReference type="ARBA" id="ARBA00022741"/>
    </source>
</evidence>
<accession>A0A1J4JZ83</accession>
<protein>
    <submittedName>
        <fullName evidence="2">Ras-related protein RABA4d</fullName>
    </submittedName>
</protein>
<dbReference type="EMBL" id="MLAK01000861">
    <property type="protein sequence ID" value="OHT02565.1"/>
    <property type="molecule type" value="Genomic_DNA"/>
</dbReference>
<dbReference type="InterPro" id="IPR001806">
    <property type="entry name" value="Small_GTPase"/>
</dbReference>
<dbReference type="GO" id="GO:0005525">
    <property type="term" value="F:GTP binding"/>
    <property type="evidence" value="ECO:0007669"/>
    <property type="project" value="InterPro"/>
</dbReference>
<dbReference type="PANTHER" id="PTHR47978">
    <property type="match status" value="1"/>
</dbReference>
<dbReference type="SUPFAM" id="SSF52540">
    <property type="entry name" value="P-loop containing nucleoside triphosphate hydrolases"/>
    <property type="match status" value="1"/>
</dbReference>
<name>A0A1J4JZ83_9EUKA</name>
<proteinExistence type="predicted"/>
<evidence type="ECO:0000313" key="2">
    <source>
        <dbReference type="EMBL" id="OHT02565.1"/>
    </source>
</evidence>
<dbReference type="GeneID" id="94841926"/>
<dbReference type="PROSITE" id="PS51419">
    <property type="entry name" value="RAB"/>
    <property type="match status" value="1"/>
</dbReference>
<dbReference type="GO" id="GO:0003924">
    <property type="term" value="F:GTPase activity"/>
    <property type="evidence" value="ECO:0007669"/>
    <property type="project" value="InterPro"/>
</dbReference>
<dbReference type="InterPro" id="IPR027417">
    <property type="entry name" value="P-loop_NTPase"/>
</dbReference>
<dbReference type="VEuPathDB" id="TrichDB:TRFO_30218"/>
<comment type="caution">
    <text evidence="2">The sequence shown here is derived from an EMBL/GenBank/DDBJ whole genome shotgun (WGS) entry which is preliminary data.</text>
</comment>
<gene>
    <name evidence="2" type="ORF">TRFO_30218</name>
</gene>
<dbReference type="SMART" id="SM00174">
    <property type="entry name" value="RHO"/>
    <property type="match status" value="1"/>
</dbReference>
<dbReference type="Proteomes" id="UP000179807">
    <property type="component" value="Unassembled WGS sequence"/>
</dbReference>
<dbReference type="PRINTS" id="PR00449">
    <property type="entry name" value="RASTRNSFRMNG"/>
</dbReference>
<dbReference type="CDD" id="cd00154">
    <property type="entry name" value="Rab"/>
    <property type="match status" value="1"/>
</dbReference>